<dbReference type="SUPFAM" id="SSF56235">
    <property type="entry name" value="N-terminal nucleophile aminohydrolases (Ntn hydrolases)"/>
    <property type="match status" value="1"/>
</dbReference>
<name>A0A3S3NX44_9ACAR</name>
<gene>
    <name evidence="8" type="ORF">B4U79_04335</name>
    <name evidence="7" type="ORF">B4U79_04389</name>
    <name evidence="9" type="ORF">B4U79_14927</name>
</gene>
<evidence type="ECO:0000313" key="7">
    <source>
        <dbReference type="EMBL" id="RWS07441.1"/>
    </source>
</evidence>
<dbReference type="PANTHER" id="PTHR32194">
    <property type="entry name" value="METALLOPROTEASE TLDD"/>
    <property type="match status" value="1"/>
</dbReference>
<evidence type="ECO:0000313" key="10">
    <source>
        <dbReference type="Proteomes" id="UP000285301"/>
    </source>
</evidence>
<evidence type="ECO:0000256" key="1">
    <source>
        <dbReference type="ARBA" id="ARBA00022490"/>
    </source>
</evidence>
<dbReference type="PIRSF" id="PIRSF001213">
    <property type="entry name" value="Psome_endopept_beta"/>
    <property type="match status" value="1"/>
</dbReference>
<dbReference type="Proteomes" id="UP000285301">
    <property type="component" value="Unassembled WGS sequence"/>
</dbReference>
<sequence>MKYHTQSPASTGTSVIGITFNDGVLIASDDLVSYGTLARYRNIPRVLKVNEQTVVGCGGDFADFQHLSKIIEQKQIDEEANNDGFTLTPKALHSWITRVLYNRRSKFDPFWNTWVVGGLQDGKPFLGYVDMLGTAFVDRAVATGYGEMIAKPLLWEAVEKKESITEEEAKDLIAKCMSLLFCRDSRAFPKYRIAKVTKDGSVIEGPFEVNVDWSIAAHVQGYE</sequence>
<organism evidence="8 10">
    <name type="scientific">Dinothrombium tinctorium</name>
    <dbReference type="NCBI Taxonomy" id="1965070"/>
    <lineage>
        <taxon>Eukaryota</taxon>
        <taxon>Metazoa</taxon>
        <taxon>Ecdysozoa</taxon>
        <taxon>Arthropoda</taxon>
        <taxon>Chelicerata</taxon>
        <taxon>Arachnida</taxon>
        <taxon>Acari</taxon>
        <taxon>Acariformes</taxon>
        <taxon>Trombidiformes</taxon>
        <taxon>Prostigmata</taxon>
        <taxon>Anystina</taxon>
        <taxon>Parasitengona</taxon>
        <taxon>Trombidioidea</taxon>
        <taxon>Trombidiidae</taxon>
        <taxon>Dinothrombium</taxon>
    </lineage>
</organism>
<keyword evidence="1 6" id="KW-0963">Cytoplasm</keyword>
<comment type="caution">
    <text evidence="8">The sequence shown here is derived from an EMBL/GenBank/DDBJ whole genome shotgun (WGS) entry which is preliminary data.</text>
</comment>
<dbReference type="AlphaFoldDB" id="A0A3S3NX44"/>
<accession>A0A3S3NX44</accession>
<dbReference type="InterPro" id="IPR016295">
    <property type="entry name" value="Proteasome_beta4"/>
</dbReference>
<dbReference type="CDD" id="cd03760">
    <property type="entry name" value="proteasome_beta_type_4"/>
    <property type="match status" value="1"/>
</dbReference>
<evidence type="ECO:0000256" key="2">
    <source>
        <dbReference type="ARBA" id="ARBA00022942"/>
    </source>
</evidence>
<comment type="subcellular location">
    <subcellularLocation>
        <location evidence="6">Cytoplasm</location>
    </subcellularLocation>
    <subcellularLocation>
        <location evidence="6">Nucleus</location>
    </subcellularLocation>
</comment>
<dbReference type="EMBL" id="NCKU01003477">
    <property type="protein sequence ID" value="RWS07441.1"/>
    <property type="molecule type" value="Genomic_DNA"/>
</dbReference>
<dbReference type="GO" id="GO:0051603">
    <property type="term" value="P:proteolysis involved in protein catabolic process"/>
    <property type="evidence" value="ECO:0007669"/>
    <property type="project" value="InterPro"/>
</dbReference>
<dbReference type="InterPro" id="IPR023333">
    <property type="entry name" value="Proteasome_suB-type"/>
</dbReference>
<protein>
    <recommendedName>
        <fullName evidence="6">Proteasome subunit beta</fullName>
    </recommendedName>
</protein>
<proteinExistence type="inferred from homology"/>
<evidence type="ECO:0000256" key="4">
    <source>
        <dbReference type="ARBA" id="ARBA00024953"/>
    </source>
</evidence>
<dbReference type="EMBL" id="NCKU01003332">
    <property type="protein sequence ID" value="RWS07727.1"/>
    <property type="molecule type" value="Genomic_DNA"/>
</dbReference>
<dbReference type="PROSITE" id="PS00854">
    <property type="entry name" value="PROTEASOME_BETA_1"/>
    <property type="match status" value="1"/>
</dbReference>
<dbReference type="OrthoDB" id="7854943at2759"/>
<dbReference type="GO" id="GO:0019774">
    <property type="term" value="C:proteasome core complex, beta-subunit complex"/>
    <property type="evidence" value="ECO:0007669"/>
    <property type="project" value="UniProtKB-UniRule"/>
</dbReference>
<reference evidence="8" key="2">
    <citation type="submission" date="2018-11" db="EMBL/GenBank/DDBJ databases">
        <title>Trombidioid mite genomics.</title>
        <authorList>
            <person name="Dong X."/>
        </authorList>
    </citation>
    <scope>NUCLEOTIDE SEQUENCE</scope>
    <source>
        <strain evidence="8">UoL-WK</strain>
    </source>
</reference>
<keyword evidence="2 6" id="KW-0647">Proteasome</keyword>
<dbReference type="EMBL" id="NCKU01003295">
    <property type="protein sequence ID" value="RWS07804.1"/>
    <property type="molecule type" value="Genomic_DNA"/>
</dbReference>
<comment type="function">
    <text evidence="4">Non-catalytic component of the proteasome, a multicatalytic proteinase complex which is characterized by its ability to cleave peptides with Arg, Phe, Tyr, Leu, and Glu adjacent to the leaving group at neutral or slightly basic pH. The proteasome has an ATP-dependent proteolytic activity.</text>
</comment>
<dbReference type="InterPro" id="IPR016050">
    <property type="entry name" value="Proteasome_bsu_CS"/>
</dbReference>
<comment type="similarity">
    <text evidence="6">Belongs to the peptidase T1B family.</text>
</comment>
<comment type="subunit">
    <text evidence="5">The 26S proteasome consists of a 20S proteasome core and two 19S regulatory subunits. The 20S proteasome core is composed of 28 subunits that are arranged in four stacked rings, resulting in a barrel-shaped structure. The two end rings are each formed by seven alpha subunits, and the two central rings are each formed by seven beta subunits. The catalytic chamber with the active sites is on the inside of the barrel.</text>
</comment>
<evidence type="ECO:0000256" key="3">
    <source>
        <dbReference type="ARBA" id="ARBA00023242"/>
    </source>
</evidence>
<dbReference type="GO" id="GO:0005737">
    <property type="term" value="C:cytoplasm"/>
    <property type="evidence" value="ECO:0007669"/>
    <property type="project" value="UniProtKB-SubCell"/>
</dbReference>
<dbReference type="STRING" id="1965070.A0A3S3NX44"/>
<dbReference type="InterPro" id="IPR029055">
    <property type="entry name" value="Ntn_hydrolases_N"/>
</dbReference>
<evidence type="ECO:0000313" key="8">
    <source>
        <dbReference type="EMBL" id="RWS07727.1"/>
    </source>
</evidence>
<keyword evidence="3 6" id="KW-0539">Nucleus</keyword>
<keyword evidence="10" id="KW-1185">Reference proteome</keyword>
<evidence type="ECO:0000256" key="5">
    <source>
        <dbReference type="ARBA" id="ARBA00026071"/>
    </source>
</evidence>
<dbReference type="PANTHER" id="PTHR32194:SF6">
    <property type="entry name" value="PROTEASOME SUBUNIT BETA"/>
    <property type="match status" value="1"/>
</dbReference>
<dbReference type="Gene3D" id="3.60.20.10">
    <property type="entry name" value="Glutamine Phosphoribosylpyrophosphate, subunit 1, domain 1"/>
    <property type="match status" value="1"/>
</dbReference>
<evidence type="ECO:0000313" key="9">
    <source>
        <dbReference type="EMBL" id="RWS07804.1"/>
    </source>
</evidence>
<dbReference type="InterPro" id="IPR001353">
    <property type="entry name" value="Proteasome_sua/b"/>
</dbReference>
<dbReference type="Pfam" id="PF00227">
    <property type="entry name" value="Proteasome"/>
    <property type="match status" value="1"/>
</dbReference>
<reference evidence="8 10" key="1">
    <citation type="journal article" date="2018" name="Gigascience">
        <title>Genomes of trombidid mites reveal novel predicted allergens and laterally-transferred genes associated with secondary metabolism.</title>
        <authorList>
            <person name="Dong X."/>
            <person name="Chaisiri K."/>
            <person name="Xia D."/>
            <person name="Armstrong S.D."/>
            <person name="Fang Y."/>
            <person name="Donnelly M.J."/>
            <person name="Kadowaki T."/>
            <person name="McGarry J.W."/>
            <person name="Darby A.C."/>
            <person name="Makepeace B.L."/>
        </authorList>
    </citation>
    <scope>NUCLEOTIDE SEQUENCE [LARGE SCALE GENOMIC DNA]</scope>
    <source>
        <strain evidence="8">UoL-WK</strain>
    </source>
</reference>
<evidence type="ECO:0000256" key="6">
    <source>
        <dbReference type="PIRNR" id="PIRNR001213"/>
    </source>
</evidence>
<dbReference type="PROSITE" id="PS51476">
    <property type="entry name" value="PROTEASOME_BETA_2"/>
    <property type="match status" value="1"/>
</dbReference>
<dbReference type="GO" id="GO:0005634">
    <property type="term" value="C:nucleus"/>
    <property type="evidence" value="ECO:0007669"/>
    <property type="project" value="UniProtKB-SubCell"/>
</dbReference>